<sequence>MGGIPLRTVMHEGEPLSGLQFIGELHNAFRETLCRNKPQSGGFALPEELLPLPHNQRMNGKIEHVKQMVLEQRLSGRPWP</sequence>
<dbReference type="EMBL" id="BNJG01000003">
    <property type="protein sequence ID" value="GHO58283.1"/>
    <property type="molecule type" value="Genomic_DNA"/>
</dbReference>
<evidence type="ECO:0000313" key="1">
    <source>
        <dbReference type="EMBL" id="GHO58283.1"/>
    </source>
</evidence>
<reference evidence="1 2" key="1">
    <citation type="journal article" date="2021" name="Int. J. Syst. Evol. Microbiol.">
        <title>Reticulibacter mediterranei gen. nov., sp. nov., within the new family Reticulibacteraceae fam. nov., and Ktedonospora formicarum gen. nov., sp. nov., Ktedonobacter robiniae sp. nov., Dictyobacter formicarum sp. nov. and Dictyobacter arantiisoli sp. nov., belonging to the class Ktedonobacteria.</title>
        <authorList>
            <person name="Yabe S."/>
            <person name="Zheng Y."/>
            <person name="Wang C.M."/>
            <person name="Sakai Y."/>
            <person name="Abe K."/>
            <person name="Yokota A."/>
            <person name="Donadio S."/>
            <person name="Cavaletti L."/>
            <person name="Monciardini P."/>
        </authorList>
    </citation>
    <scope>NUCLEOTIDE SEQUENCE [LARGE SCALE GENOMIC DNA]</scope>
    <source>
        <strain evidence="1 2">SOSP1-30</strain>
    </source>
</reference>
<gene>
    <name evidence="1" type="ORF">KSB_67580</name>
</gene>
<evidence type="ECO:0008006" key="3">
    <source>
        <dbReference type="Google" id="ProtNLM"/>
    </source>
</evidence>
<keyword evidence="2" id="KW-1185">Reference proteome</keyword>
<protein>
    <recommendedName>
        <fullName evidence="3">Transposase</fullName>
    </recommendedName>
</protein>
<proteinExistence type="predicted"/>
<organism evidence="1 2">
    <name type="scientific">Ktedonobacter robiniae</name>
    <dbReference type="NCBI Taxonomy" id="2778365"/>
    <lineage>
        <taxon>Bacteria</taxon>
        <taxon>Bacillati</taxon>
        <taxon>Chloroflexota</taxon>
        <taxon>Ktedonobacteria</taxon>
        <taxon>Ktedonobacterales</taxon>
        <taxon>Ktedonobacteraceae</taxon>
        <taxon>Ktedonobacter</taxon>
    </lineage>
</organism>
<name>A0ABQ3V030_9CHLR</name>
<comment type="caution">
    <text evidence="1">The sequence shown here is derived from an EMBL/GenBank/DDBJ whole genome shotgun (WGS) entry which is preliminary data.</text>
</comment>
<dbReference type="Proteomes" id="UP000654345">
    <property type="component" value="Unassembled WGS sequence"/>
</dbReference>
<evidence type="ECO:0000313" key="2">
    <source>
        <dbReference type="Proteomes" id="UP000654345"/>
    </source>
</evidence>
<accession>A0ABQ3V030</accession>